<evidence type="ECO:0000259" key="6">
    <source>
        <dbReference type="PROSITE" id="PS51063"/>
    </source>
</evidence>
<keyword evidence="2" id="KW-0238">DNA-binding</keyword>
<dbReference type="PROSITE" id="PS00042">
    <property type="entry name" value="HTH_CRP_1"/>
    <property type="match status" value="1"/>
</dbReference>
<sequence>MSSTQILPVRTESTPPALNASPLETGWQRQGKLWSNLRELCEVLRIPASSASLIADEELLFQHVQFKTGQRIHTIGQPFDALYIVHSGFLKTVLIDEFGNEQVLSFPMKGDLFGVDGIHTRRYASEAVALSNCDLILLPFKKLTALGRIHLEFEHSIYSVMSRELVREQAMISMLGALSAEARVARFLVSLSDRYADMGYSSRLFNLRMTRHEIGSYLGLTLETVSRTLSAFNEIGLITVDQRSIGIKDPEALKTLRRLPPSSARAKQVASRKARQQPREASQRSGAPCEAFPTAV</sequence>
<feature type="domain" description="HTH crp-type" evidence="6">
    <location>
        <begin position="178"/>
        <end position="251"/>
    </location>
</feature>
<dbReference type="Pfam" id="PF13545">
    <property type="entry name" value="HTH_Crp_2"/>
    <property type="match status" value="1"/>
</dbReference>
<dbReference type="CDD" id="cd00038">
    <property type="entry name" value="CAP_ED"/>
    <property type="match status" value="1"/>
</dbReference>
<proteinExistence type="predicted"/>
<evidence type="ECO:0000313" key="8">
    <source>
        <dbReference type="Proteomes" id="UP001501353"/>
    </source>
</evidence>
<dbReference type="InterPro" id="IPR014710">
    <property type="entry name" value="RmlC-like_jellyroll"/>
</dbReference>
<dbReference type="PANTHER" id="PTHR24567">
    <property type="entry name" value="CRP FAMILY TRANSCRIPTIONAL REGULATORY PROTEIN"/>
    <property type="match status" value="1"/>
</dbReference>
<organism evidence="7 8">
    <name type="scientific">Actimicrobium antarcticum</name>
    <dbReference type="NCBI Taxonomy" id="1051899"/>
    <lineage>
        <taxon>Bacteria</taxon>
        <taxon>Pseudomonadati</taxon>
        <taxon>Pseudomonadota</taxon>
        <taxon>Betaproteobacteria</taxon>
        <taxon>Burkholderiales</taxon>
        <taxon>Oxalobacteraceae</taxon>
        <taxon>Actimicrobium</taxon>
    </lineage>
</organism>
<evidence type="ECO:0000256" key="4">
    <source>
        <dbReference type="SAM" id="MobiDB-lite"/>
    </source>
</evidence>
<dbReference type="InterPro" id="IPR018335">
    <property type="entry name" value="Tscrpt_reg_HTH_Crp-type_CS"/>
</dbReference>
<dbReference type="EMBL" id="BAAAZE010000016">
    <property type="protein sequence ID" value="GAA4034159.1"/>
    <property type="molecule type" value="Genomic_DNA"/>
</dbReference>
<keyword evidence="3" id="KW-0804">Transcription</keyword>
<dbReference type="SUPFAM" id="SSF46785">
    <property type="entry name" value="Winged helix' DNA-binding domain"/>
    <property type="match status" value="1"/>
</dbReference>
<feature type="domain" description="Cyclic nucleotide-binding" evidence="5">
    <location>
        <begin position="66"/>
        <end position="114"/>
    </location>
</feature>
<dbReference type="Proteomes" id="UP001501353">
    <property type="component" value="Unassembled WGS sequence"/>
</dbReference>
<dbReference type="InterPro" id="IPR050397">
    <property type="entry name" value="Env_Response_Regulators"/>
</dbReference>
<dbReference type="PRINTS" id="PR00034">
    <property type="entry name" value="HTHCRP"/>
</dbReference>
<evidence type="ECO:0000259" key="5">
    <source>
        <dbReference type="PROSITE" id="PS50042"/>
    </source>
</evidence>
<accession>A0ABP7U0Y4</accession>
<dbReference type="InterPro" id="IPR018490">
    <property type="entry name" value="cNMP-bd_dom_sf"/>
</dbReference>
<dbReference type="Gene3D" id="1.10.10.10">
    <property type="entry name" value="Winged helix-like DNA-binding domain superfamily/Winged helix DNA-binding domain"/>
    <property type="match status" value="1"/>
</dbReference>
<dbReference type="InterPro" id="IPR036388">
    <property type="entry name" value="WH-like_DNA-bd_sf"/>
</dbReference>
<comment type="caution">
    <text evidence="7">The sequence shown here is derived from an EMBL/GenBank/DDBJ whole genome shotgun (WGS) entry which is preliminary data.</text>
</comment>
<name>A0ABP7U0Y4_9BURK</name>
<feature type="region of interest" description="Disordered" evidence="4">
    <location>
        <begin position="261"/>
        <end position="296"/>
    </location>
</feature>
<dbReference type="RefSeq" id="WP_344765652.1">
    <property type="nucleotide sequence ID" value="NZ_BAAAZE010000016.1"/>
</dbReference>
<gene>
    <name evidence="7" type="ORF">GCM10022212_36830</name>
</gene>
<dbReference type="PROSITE" id="PS51063">
    <property type="entry name" value="HTH_CRP_2"/>
    <property type="match status" value="1"/>
</dbReference>
<evidence type="ECO:0000256" key="3">
    <source>
        <dbReference type="ARBA" id="ARBA00023163"/>
    </source>
</evidence>
<dbReference type="PROSITE" id="PS50042">
    <property type="entry name" value="CNMP_BINDING_3"/>
    <property type="match status" value="1"/>
</dbReference>
<dbReference type="InterPro" id="IPR000595">
    <property type="entry name" value="cNMP-bd_dom"/>
</dbReference>
<evidence type="ECO:0008006" key="9">
    <source>
        <dbReference type="Google" id="ProtNLM"/>
    </source>
</evidence>
<dbReference type="Gene3D" id="2.60.120.10">
    <property type="entry name" value="Jelly Rolls"/>
    <property type="match status" value="1"/>
</dbReference>
<feature type="region of interest" description="Disordered" evidence="4">
    <location>
        <begin position="1"/>
        <end position="22"/>
    </location>
</feature>
<dbReference type="Pfam" id="PF00027">
    <property type="entry name" value="cNMP_binding"/>
    <property type="match status" value="1"/>
</dbReference>
<keyword evidence="1" id="KW-0805">Transcription regulation</keyword>
<dbReference type="InterPro" id="IPR036390">
    <property type="entry name" value="WH_DNA-bd_sf"/>
</dbReference>
<dbReference type="CDD" id="cd00092">
    <property type="entry name" value="HTH_CRP"/>
    <property type="match status" value="1"/>
</dbReference>
<reference evidence="8" key="1">
    <citation type="journal article" date="2019" name="Int. J. Syst. Evol. Microbiol.">
        <title>The Global Catalogue of Microorganisms (GCM) 10K type strain sequencing project: providing services to taxonomists for standard genome sequencing and annotation.</title>
        <authorList>
            <consortium name="The Broad Institute Genomics Platform"/>
            <consortium name="The Broad Institute Genome Sequencing Center for Infectious Disease"/>
            <person name="Wu L."/>
            <person name="Ma J."/>
        </authorList>
    </citation>
    <scope>NUCLEOTIDE SEQUENCE [LARGE SCALE GENOMIC DNA]</scope>
    <source>
        <strain evidence="8">JCM 16673</strain>
    </source>
</reference>
<dbReference type="InterPro" id="IPR012318">
    <property type="entry name" value="HTH_CRP"/>
</dbReference>
<dbReference type="SMART" id="SM00419">
    <property type="entry name" value="HTH_CRP"/>
    <property type="match status" value="1"/>
</dbReference>
<keyword evidence="8" id="KW-1185">Reference proteome</keyword>
<evidence type="ECO:0000313" key="7">
    <source>
        <dbReference type="EMBL" id="GAA4034159.1"/>
    </source>
</evidence>
<feature type="compositionally biased region" description="Polar residues" evidence="4">
    <location>
        <begin position="1"/>
        <end position="16"/>
    </location>
</feature>
<dbReference type="PANTHER" id="PTHR24567:SF75">
    <property type="entry name" value="FUMARATE AND NITRATE REDUCTION REGULATORY PROTEIN"/>
    <property type="match status" value="1"/>
</dbReference>
<protein>
    <recommendedName>
        <fullName evidence="9">Transcriptional regulator</fullName>
    </recommendedName>
</protein>
<evidence type="ECO:0000256" key="1">
    <source>
        <dbReference type="ARBA" id="ARBA00023015"/>
    </source>
</evidence>
<dbReference type="SUPFAM" id="SSF51206">
    <property type="entry name" value="cAMP-binding domain-like"/>
    <property type="match status" value="1"/>
</dbReference>
<evidence type="ECO:0000256" key="2">
    <source>
        <dbReference type="ARBA" id="ARBA00023125"/>
    </source>
</evidence>